<feature type="transmembrane region" description="Helical" evidence="1">
    <location>
        <begin position="6"/>
        <end position="23"/>
    </location>
</feature>
<reference evidence="2 3" key="1">
    <citation type="submission" date="2014-02" db="EMBL/GenBank/DDBJ databases">
        <title>The small core and large imbalanced accessory genome model reveals a collaborative survival strategy of Sorangium cellulosum strains in nature.</title>
        <authorList>
            <person name="Han K."/>
            <person name="Peng R."/>
            <person name="Blom J."/>
            <person name="Li Y.-Z."/>
        </authorList>
    </citation>
    <scope>NUCLEOTIDE SEQUENCE [LARGE SCALE GENOMIC DNA]</scope>
    <source>
        <strain evidence="2 3">So0157-25</strain>
    </source>
</reference>
<dbReference type="EMBL" id="JELY01002309">
    <property type="protein sequence ID" value="KYF52993.1"/>
    <property type="molecule type" value="Genomic_DNA"/>
</dbReference>
<feature type="transmembrane region" description="Helical" evidence="1">
    <location>
        <begin position="215"/>
        <end position="235"/>
    </location>
</feature>
<keyword evidence="1" id="KW-0472">Membrane</keyword>
<evidence type="ECO:0000313" key="2">
    <source>
        <dbReference type="EMBL" id="KYF52993.1"/>
    </source>
</evidence>
<evidence type="ECO:0008006" key="4">
    <source>
        <dbReference type="Google" id="ProtNLM"/>
    </source>
</evidence>
<proteinExistence type="predicted"/>
<sequence>MSLALGVSFLALAVMLGGIAALFRHRNEGAMSALRTFALVGAASIALLHLLPEALGEVGWPGLVAATAGFLAPAVLERLVLGEAGAHRTPTTALAMGYAAVLAHQFGEGAAVASLSRVGQLSLPVVFALAAHTVPLAMVVAIQVLEVRAGTGGKRAMSAALAGIALATVIGAFATRLVDAERFEAVEPWVLAAVAGLLLHALSHEAVASGPATTLSRAGEATGGLLGLILATIGIDEEEWVQEIPVAVRIATLFVLVGLILLRSYGPRRAAEHPH</sequence>
<feature type="transmembrane region" description="Helical" evidence="1">
    <location>
        <begin position="186"/>
        <end position="203"/>
    </location>
</feature>
<feature type="transmembrane region" description="Helical" evidence="1">
    <location>
        <begin position="156"/>
        <end position="174"/>
    </location>
</feature>
<feature type="transmembrane region" description="Helical" evidence="1">
    <location>
        <begin position="93"/>
        <end position="115"/>
    </location>
</feature>
<feature type="transmembrane region" description="Helical" evidence="1">
    <location>
        <begin position="58"/>
        <end position="81"/>
    </location>
</feature>
<name>A0A150PBD3_SORCE</name>
<feature type="transmembrane region" description="Helical" evidence="1">
    <location>
        <begin position="32"/>
        <end position="52"/>
    </location>
</feature>
<comment type="caution">
    <text evidence="2">The sequence shown here is derived from an EMBL/GenBank/DDBJ whole genome shotgun (WGS) entry which is preliminary data.</text>
</comment>
<gene>
    <name evidence="2" type="ORF">BE08_21650</name>
</gene>
<accession>A0A150PBD3</accession>
<keyword evidence="1" id="KW-1133">Transmembrane helix</keyword>
<evidence type="ECO:0000256" key="1">
    <source>
        <dbReference type="SAM" id="Phobius"/>
    </source>
</evidence>
<protein>
    <recommendedName>
        <fullName evidence="4">ZIP family metal transporter</fullName>
    </recommendedName>
</protein>
<feature type="transmembrane region" description="Helical" evidence="1">
    <location>
        <begin position="121"/>
        <end position="144"/>
    </location>
</feature>
<dbReference type="Proteomes" id="UP000075420">
    <property type="component" value="Unassembled WGS sequence"/>
</dbReference>
<feature type="transmembrane region" description="Helical" evidence="1">
    <location>
        <begin position="247"/>
        <end position="265"/>
    </location>
</feature>
<keyword evidence="1" id="KW-0812">Transmembrane</keyword>
<evidence type="ECO:0000313" key="3">
    <source>
        <dbReference type="Proteomes" id="UP000075420"/>
    </source>
</evidence>
<organism evidence="2 3">
    <name type="scientific">Sorangium cellulosum</name>
    <name type="common">Polyangium cellulosum</name>
    <dbReference type="NCBI Taxonomy" id="56"/>
    <lineage>
        <taxon>Bacteria</taxon>
        <taxon>Pseudomonadati</taxon>
        <taxon>Myxococcota</taxon>
        <taxon>Polyangia</taxon>
        <taxon>Polyangiales</taxon>
        <taxon>Polyangiaceae</taxon>
        <taxon>Sorangium</taxon>
    </lineage>
</organism>
<dbReference type="AlphaFoldDB" id="A0A150PBD3"/>